<keyword evidence="14" id="KW-1185">Reference proteome</keyword>
<dbReference type="GO" id="GO:0004190">
    <property type="term" value="F:aspartic-type endopeptidase activity"/>
    <property type="evidence" value="ECO:0000318"/>
    <property type="project" value="GO_Central"/>
</dbReference>
<dbReference type="STRING" id="4155.A0A022QET1"/>
<dbReference type="SUPFAM" id="SSF50630">
    <property type="entry name" value="Acid proteases"/>
    <property type="match status" value="1"/>
</dbReference>
<sequence length="432" mass="47413">MILKSNFIALIFLIYMSKCNSLTKTTNTTGFTTQLIHRDSPQSPHYNHSQSPYQRLANAVQRSFNRVRRFKTNRLGSESPVSEITNSGAEYLMKYAIGTPPIPSLGVADTGSDIIWTQCQPCQDCFKQKLPFFRPKISSTYKNIPCDTNNCKSFQETSCSEKKCVYTETYGDGSSTQGDLSIDTITFASSNGRRTISAPNIIFGCGFSNSLLIPAGESGIVGLGGGPASLVRQLGPLANGKFSYCLSSDNSRPSQLSFGDSAVVLGRGVVSTPLVKKYPETFYYLTLEGISIGNQRLKFDDFSSGVKGNIVIDSGTTLTLLPFDFHAKVESAMGRLIKLRKIKDPRGELSLCFFSRDGIKNIPDVTVHFEGGDVKLRQENLFVRTSDVSLCFAAQPVDDVAVYGNVAQKNFFVGYDLQKRTVSFQAANCRKS</sequence>
<dbReference type="PANTHER" id="PTHR47967">
    <property type="entry name" value="OS07G0603500 PROTEIN-RELATED"/>
    <property type="match status" value="1"/>
</dbReference>
<evidence type="ECO:0000256" key="6">
    <source>
        <dbReference type="ARBA" id="ARBA00022750"/>
    </source>
</evidence>
<evidence type="ECO:0000259" key="12">
    <source>
        <dbReference type="PROSITE" id="PS51767"/>
    </source>
</evidence>
<feature type="signal peptide" evidence="11">
    <location>
        <begin position="1"/>
        <end position="21"/>
    </location>
</feature>
<feature type="active site" evidence="9">
    <location>
        <position position="109"/>
    </location>
</feature>
<dbReference type="InterPro" id="IPR033121">
    <property type="entry name" value="PEPTIDASE_A1"/>
</dbReference>
<comment type="subcellular location">
    <subcellularLocation>
        <location evidence="1">Secreted</location>
    </subcellularLocation>
</comment>
<evidence type="ECO:0000256" key="9">
    <source>
        <dbReference type="PIRSR" id="PIRSR601461-1"/>
    </source>
</evidence>
<dbReference type="eggNOG" id="KOG1339">
    <property type="taxonomic scope" value="Eukaryota"/>
</dbReference>
<evidence type="ECO:0000256" key="2">
    <source>
        <dbReference type="ARBA" id="ARBA00007447"/>
    </source>
</evidence>
<dbReference type="GO" id="GO:0005576">
    <property type="term" value="C:extracellular region"/>
    <property type="evidence" value="ECO:0000318"/>
    <property type="project" value="GO_Central"/>
</dbReference>
<evidence type="ECO:0000256" key="4">
    <source>
        <dbReference type="ARBA" id="ARBA00022670"/>
    </source>
</evidence>
<dbReference type="InterPro" id="IPR001461">
    <property type="entry name" value="Aspartic_peptidase_A1"/>
</dbReference>
<dbReference type="Proteomes" id="UP000030748">
    <property type="component" value="Unassembled WGS sequence"/>
</dbReference>
<dbReference type="PRINTS" id="PR00792">
    <property type="entry name" value="PEPSIN"/>
</dbReference>
<evidence type="ECO:0000256" key="11">
    <source>
        <dbReference type="SAM" id="SignalP"/>
    </source>
</evidence>
<dbReference type="PANTHER" id="PTHR47967:SF125">
    <property type="entry name" value="PEPTIDASE A1 DOMAIN-CONTAINING PROTEIN"/>
    <property type="match status" value="1"/>
</dbReference>
<dbReference type="FunFam" id="2.40.70.10:FF:000050">
    <property type="entry name" value="Aspartic proteinase CDR1"/>
    <property type="match status" value="1"/>
</dbReference>
<dbReference type="Gene3D" id="2.40.70.10">
    <property type="entry name" value="Acid Proteases"/>
    <property type="match status" value="2"/>
</dbReference>
<keyword evidence="7 10" id="KW-0378">Hydrolase</keyword>
<dbReference type="PhylomeDB" id="A0A022QET1"/>
<dbReference type="CDD" id="cd05476">
    <property type="entry name" value="pepsin_A_like_plant"/>
    <property type="match status" value="1"/>
</dbReference>
<dbReference type="PROSITE" id="PS00141">
    <property type="entry name" value="ASP_PROTEASE"/>
    <property type="match status" value="1"/>
</dbReference>
<dbReference type="Pfam" id="PF14541">
    <property type="entry name" value="TAXi_C"/>
    <property type="match status" value="1"/>
</dbReference>
<dbReference type="Pfam" id="PF14543">
    <property type="entry name" value="TAXi_N"/>
    <property type="match status" value="1"/>
</dbReference>
<dbReference type="AlphaFoldDB" id="A0A022QET1"/>
<protein>
    <recommendedName>
        <fullName evidence="12">Peptidase A1 domain-containing protein</fullName>
    </recommendedName>
</protein>
<dbReference type="InterPro" id="IPR001969">
    <property type="entry name" value="Aspartic_peptidase_AS"/>
</dbReference>
<gene>
    <name evidence="13" type="ORF">MIMGU_mgv11b016741mg</name>
</gene>
<evidence type="ECO:0000256" key="1">
    <source>
        <dbReference type="ARBA" id="ARBA00004613"/>
    </source>
</evidence>
<accession>A0A022QET1</accession>
<evidence type="ECO:0000313" key="13">
    <source>
        <dbReference type="EMBL" id="EYU27187.1"/>
    </source>
</evidence>
<comment type="similarity">
    <text evidence="2 10">Belongs to the peptidase A1 family.</text>
</comment>
<dbReference type="InterPro" id="IPR032799">
    <property type="entry name" value="TAXi_C"/>
</dbReference>
<dbReference type="InterPro" id="IPR021109">
    <property type="entry name" value="Peptidase_aspartic_dom_sf"/>
</dbReference>
<dbReference type="EMBL" id="KI631506">
    <property type="protein sequence ID" value="EYU27187.1"/>
    <property type="molecule type" value="Genomic_DNA"/>
</dbReference>
<dbReference type="PROSITE" id="PS51767">
    <property type="entry name" value="PEPTIDASE_A1"/>
    <property type="match status" value="1"/>
</dbReference>
<evidence type="ECO:0000256" key="8">
    <source>
        <dbReference type="ARBA" id="ARBA00023180"/>
    </source>
</evidence>
<feature type="active site" evidence="9">
    <location>
        <position position="313"/>
    </location>
</feature>
<dbReference type="InterPro" id="IPR034161">
    <property type="entry name" value="Pepsin-like_plant"/>
</dbReference>
<dbReference type="InterPro" id="IPR051708">
    <property type="entry name" value="Plant_Aspart_Prot_A1"/>
</dbReference>
<name>A0A022QET1_ERYGU</name>
<keyword evidence="8" id="KW-0325">Glycoprotein</keyword>
<evidence type="ECO:0000256" key="7">
    <source>
        <dbReference type="ARBA" id="ARBA00022801"/>
    </source>
</evidence>
<organism evidence="13 14">
    <name type="scientific">Erythranthe guttata</name>
    <name type="common">Yellow monkey flower</name>
    <name type="synonym">Mimulus guttatus</name>
    <dbReference type="NCBI Taxonomy" id="4155"/>
    <lineage>
        <taxon>Eukaryota</taxon>
        <taxon>Viridiplantae</taxon>
        <taxon>Streptophyta</taxon>
        <taxon>Embryophyta</taxon>
        <taxon>Tracheophyta</taxon>
        <taxon>Spermatophyta</taxon>
        <taxon>Magnoliopsida</taxon>
        <taxon>eudicotyledons</taxon>
        <taxon>Gunneridae</taxon>
        <taxon>Pentapetalae</taxon>
        <taxon>asterids</taxon>
        <taxon>lamiids</taxon>
        <taxon>Lamiales</taxon>
        <taxon>Phrymaceae</taxon>
        <taxon>Erythranthe</taxon>
    </lineage>
</organism>
<evidence type="ECO:0000256" key="3">
    <source>
        <dbReference type="ARBA" id="ARBA00022525"/>
    </source>
</evidence>
<reference evidence="13 14" key="1">
    <citation type="journal article" date="2013" name="Proc. Natl. Acad. Sci. U.S.A.">
        <title>Fine-scale variation in meiotic recombination in Mimulus inferred from population shotgun sequencing.</title>
        <authorList>
            <person name="Hellsten U."/>
            <person name="Wright K.M."/>
            <person name="Jenkins J."/>
            <person name="Shu S."/>
            <person name="Yuan Y."/>
            <person name="Wessler S.R."/>
            <person name="Schmutz J."/>
            <person name="Willis J.H."/>
            <person name="Rokhsar D.S."/>
        </authorList>
    </citation>
    <scope>NUCLEOTIDE SEQUENCE [LARGE SCALE GENOMIC DNA]</scope>
    <source>
        <strain evidence="14">cv. DUN x IM62</strain>
    </source>
</reference>
<dbReference type="InterPro" id="IPR032861">
    <property type="entry name" value="TAXi_N"/>
</dbReference>
<feature type="chain" id="PRO_5001507172" description="Peptidase A1 domain-containing protein" evidence="11">
    <location>
        <begin position="22"/>
        <end position="432"/>
    </location>
</feature>
<keyword evidence="3" id="KW-0964">Secreted</keyword>
<feature type="domain" description="Peptidase A1" evidence="12">
    <location>
        <begin position="91"/>
        <end position="425"/>
    </location>
</feature>
<dbReference type="GO" id="GO:0006508">
    <property type="term" value="P:proteolysis"/>
    <property type="evidence" value="ECO:0007669"/>
    <property type="project" value="UniProtKB-KW"/>
</dbReference>
<evidence type="ECO:0000256" key="10">
    <source>
        <dbReference type="RuleBase" id="RU000454"/>
    </source>
</evidence>
<proteinExistence type="inferred from homology"/>
<dbReference type="FunFam" id="2.40.70.10:FF:000016">
    <property type="entry name" value="Probable aspartic protease At2g35615"/>
    <property type="match status" value="1"/>
</dbReference>
<keyword evidence="5 11" id="KW-0732">Signal</keyword>
<evidence type="ECO:0000256" key="5">
    <source>
        <dbReference type="ARBA" id="ARBA00022729"/>
    </source>
</evidence>
<keyword evidence="4 10" id="KW-0645">Protease</keyword>
<evidence type="ECO:0000313" key="14">
    <source>
        <dbReference type="Proteomes" id="UP000030748"/>
    </source>
</evidence>
<keyword evidence="6 10" id="KW-0064">Aspartyl protease</keyword>